<feature type="region of interest" description="Disordered" evidence="6">
    <location>
        <begin position="28"/>
        <end position="52"/>
    </location>
</feature>
<dbReference type="GO" id="GO:0003714">
    <property type="term" value="F:transcription corepressor activity"/>
    <property type="evidence" value="ECO:0007669"/>
    <property type="project" value="InterPro"/>
</dbReference>
<dbReference type="InterPro" id="IPR001680">
    <property type="entry name" value="WD40_rpt"/>
</dbReference>
<evidence type="ECO:0000313" key="8">
    <source>
        <dbReference type="Proteomes" id="UP000824120"/>
    </source>
</evidence>
<dbReference type="PANTHER" id="PTHR22846">
    <property type="entry name" value="WD40 REPEAT PROTEIN"/>
    <property type="match status" value="1"/>
</dbReference>
<feature type="compositionally biased region" description="Acidic residues" evidence="6">
    <location>
        <begin position="38"/>
        <end position="52"/>
    </location>
</feature>
<name>A0A9J5XC17_SOLCO</name>
<evidence type="ECO:0000256" key="6">
    <source>
        <dbReference type="SAM" id="MobiDB-lite"/>
    </source>
</evidence>
<dbReference type="PROSITE" id="PS50082">
    <property type="entry name" value="WD_REPEATS_2"/>
    <property type="match status" value="1"/>
</dbReference>
<keyword evidence="2 5" id="KW-0853">WD repeat</keyword>
<gene>
    <name evidence="7" type="ORF">H5410_045724</name>
</gene>
<dbReference type="InterPro" id="IPR045183">
    <property type="entry name" value="Ebi-like"/>
</dbReference>
<dbReference type="AlphaFoldDB" id="A0A9J5XC17"/>
<keyword evidence="4" id="KW-0539">Nucleus</keyword>
<dbReference type="InterPro" id="IPR015943">
    <property type="entry name" value="WD40/YVTN_repeat-like_dom_sf"/>
</dbReference>
<dbReference type="Gene3D" id="2.130.10.10">
    <property type="entry name" value="YVTN repeat-like/Quinoprotein amine dehydrogenase"/>
    <property type="match status" value="1"/>
</dbReference>
<dbReference type="GO" id="GO:0000118">
    <property type="term" value="C:histone deacetylase complex"/>
    <property type="evidence" value="ECO:0007669"/>
    <property type="project" value="TreeGrafter"/>
</dbReference>
<dbReference type="EMBL" id="JACXVP010000009">
    <property type="protein sequence ID" value="KAG5585290.1"/>
    <property type="molecule type" value="Genomic_DNA"/>
</dbReference>
<comment type="subcellular location">
    <subcellularLocation>
        <location evidence="1">Nucleus</location>
    </subcellularLocation>
</comment>
<protein>
    <submittedName>
        <fullName evidence="7">Uncharacterized protein</fullName>
    </submittedName>
</protein>
<dbReference type="OrthoDB" id="1367865at2759"/>
<keyword evidence="8" id="KW-1185">Reference proteome</keyword>
<feature type="repeat" description="WD" evidence="5">
    <location>
        <begin position="59"/>
        <end position="100"/>
    </location>
</feature>
<dbReference type="Proteomes" id="UP000824120">
    <property type="component" value="Chromosome 9"/>
</dbReference>
<comment type="caution">
    <text evidence="7">The sequence shown here is derived from an EMBL/GenBank/DDBJ whole genome shotgun (WGS) entry which is preliminary data.</text>
</comment>
<dbReference type="GO" id="GO:0006357">
    <property type="term" value="P:regulation of transcription by RNA polymerase II"/>
    <property type="evidence" value="ECO:0007669"/>
    <property type="project" value="TreeGrafter"/>
</dbReference>
<evidence type="ECO:0000256" key="3">
    <source>
        <dbReference type="ARBA" id="ARBA00022737"/>
    </source>
</evidence>
<keyword evidence="3" id="KW-0677">Repeat</keyword>
<organism evidence="7 8">
    <name type="scientific">Solanum commersonii</name>
    <name type="common">Commerson's wild potato</name>
    <name type="synonym">Commerson's nightshade</name>
    <dbReference type="NCBI Taxonomy" id="4109"/>
    <lineage>
        <taxon>Eukaryota</taxon>
        <taxon>Viridiplantae</taxon>
        <taxon>Streptophyta</taxon>
        <taxon>Embryophyta</taxon>
        <taxon>Tracheophyta</taxon>
        <taxon>Spermatophyta</taxon>
        <taxon>Magnoliopsida</taxon>
        <taxon>eudicotyledons</taxon>
        <taxon>Gunneridae</taxon>
        <taxon>Pentapetalae</taxon>
        <taxon>asterids</taxon>
        <taxon>lamiids</taxon>
        <taxon>Solanales</taxon>
        <taxon>Solanaceae</taxon>
        <taxon>Solanoideae</taxon>
        <taxon>Solaneae</taxon>
        <taxon>Solanum</taxon>
    </lineage>
</organism>
<reference evidence="7 8" key="1">
    <citation type="submission" date="2020-09" db="EMBL/GenBank/DDBJ databases">
        <title>De no assembly of potato wild relative species, Solanum commersonii.</title>
        <authorList>
            <person name="Cho K."/>
        </authorList>
    </citation>
    <scope>NUCLEOTIDE SEQUENCE [LARGE SCALE GENOMIC DNA]</scope>
    <source>
        <strain evidence="7">LZ3.2</strain>
        <tissue evidence="7">Leaf</tissue>
    </source>
</reference>
<evidence type="ECO:0000313" key="7">
    <source>
        <dbReference type="EMBL" id="KAG5585290.1"/>
    </source>
</evidence>
<evidence type="ECO:0000256" key="4">
    <source>
        <dbReference type="ARBA" id="ARBA00023242"/>
    </source>
</evidence>
<sequence>MNDFWKPLNKLVTKVDTLDNSKVPVPKFISSSPLINLDDSENEDDDDNEEEDDDNVLFHFESREDVYSVAFSQNGEYMESGLLDKCMNIWLVKKAKAVKTYNGDDSIFEVCWNK</sequence>
<dbReference type="InterPro" id="IPR036322">
    <property type="entry name" value="WD40_repeat_dom_sf"/>
</dbReference>
<proteinExistence type="predicted"/>
<evidence type="ECO:0000256" key="1">
    <source>
        <dbReference type="ARBA" id="ARBA00004123"/>
    </source>
</evidence>
<evidence type="ECO:0000256" key="5">
    <source>
        <dbReference type="PROSITE-ProRule" id="PRU00221"/>
    </source>
</evidence>
<dbReference type="SUPFAM" id="SSF50978">
    <property type="entry name" value="WD40 repeat-like"/>
    <property type="match status" value="1"/>
</dbReference>
<accession>A0A9J5XC17</accession>
<evidence type="ECO:0000256" key="2">
    <source>
        <dbReference type="ARBA" id="ARBA00022574"/>
    </source>
</evidence>
<dbReference type="PANTHER" id="PTHR22846:SF67">
    <property type="entry name" value="F-BOX-LIKE_WD REPEAT-CONTAINING PROTEIN TBL1XR1 ISOFORM X1"/>
    <property type="match status" value="1"/>
</dbReference>